<dbReference type="SUPFAM" id="SSF56112">
    <property type="entry name" value="Protein kinase-like (PK-like)"/>
    <property type="match status" value="1"/>
</dbReference>
<dbReference type="EMBL" id="BARS01003325">
    <property type="protein sequence ID" value="GAF81124.1"/>
    <property type="molecule type" value="Genomic_DNA"/>
</dbReference>
<dbReference type="PANTHER" id="PTHR43671:SF13">
    <property type="entry name" value="SERINE_THREONINE-PROTEIN KINASE NEK2"/>
    <property type="match status" value="1"/>
</dbReference>
<reference evidence="7" key="1">
    <citation type="journal article" date="2014" name="Front. Microbiol.">
        <title>High frequency of phylogenetically diverse reductive dehalogenase-homologous genes in deep subseafloor sedimentary metagenomes.</title>
        <authorList>
            <person name="Kawai M."/>
            <person name="Futagami T."/>
            <person name="Toyoda A."/>
            <person name="Takaki Y."/>
            <person name="Nishi S."/>
            <person name="Hori S."/>
            <person name="Arai W."/>
            <person name="Tsubouchi T."/>
            <person name="Morono Y."/>
            <person name="Uchiyama I."/>
            <person name="Ito T."/>
            <person name="Fujiyama A."/>
            <person name="Inagaki F."/>
            <person name="Takami H."/>
        </authorList>
    </citation>
    <scope>NUCLEOTIDE SEQUENCE</scope>
    <source>
        <strain evidence="7">Expedition CK06-06</strain>
    </source>
</reference>
<protein>
    <recommendedName>
        <fullName evidence="1">non-specific serine/threonine protein kinase</fullName>
        <ecNumber evidence="1">2.7.11.1</ecNumber>
    </recommendedName>
</protein>
<dbReference type="CDD" id="cd14014">
    <property type="entry name" value="STKc_PknB_like"/>
    <property type="match status" value="1"/>
</dbReference>
<dbReference type="InterPro" id="IPR011009">
    <property type="entry name" value="Kinase-like_dom_sf"/>
</dbReference>
<dbReference type="InterPro" id="IPR000719">
    <property type="entry name" value="Prot_kinase_dom"/>
</dbReference>
<evidence type="ECO:0000259" key="6">
    <source>
        <dbReference type="PROSITE" id="PS50011"/>
    </source>
</evidence>
<dbReference type="Gene3D" id="1.10.510.10">
    <property type="entry name" value="Transferase(Phosphotransferase) domain 1"/>
    <property type="match status" value="1"/>
</dbReference>
<dbReference type="SMART" id="SM00220">
    <property type="entry name" value="S_TKc"/>
    <property type="match status" value="1"/>
</dbReference>
<gene>
    <name evidence="7" type="ORF">S01H1_06438</name>
</gene>
<dbReference type="GO" id="GO:0004674">
    <property type="term" value="F:protein serine/threonine kinase activity"/>
    <property type="evidence" value="ECO:0007669"/>
    <property type="project" value="UniProtKB-EC"/>
</dbReference>
<dbReference type="Pfam" id="PF00069">
    <property type="entry name" value="Pkinase"/>
    <property type="match status" value="1"/>
</dbReference>
<dbReference type="InterPro" id="IPR008271">
    <property type="entry name" value="Ser/Thr_kinase_AS"/>
</dbReference>
<keyword evidence="2" id="KW-0808">Transferase</keyword>
<dbReference type="InterPro" id="IPR050660">
    <property type="entry name" value="NEK_Ser/Thr_kinase"/>
</dbReference>
<organism evidence="7">
    <name type="scientific">marine sediment metagenome</name>
    <dbReference type="NCBI Taxonomy" id="412755"/>
    <lineage>
        <taxon>unclassified sequences</taxon>
        <taxon>metagenomes</taxon>
        <taxon>ecological metagenomes</taxon>
    </lineage>
</organism>
<dbReference type="PROSITE" id="PS00108">
    <property type="entry name" value="PROTEIN_KINASE_ST"/>
    <property type="match status" value="1"/>
</dbReference>
<keyword evidence="3" id="KW-0547">Nucleotide-binding</keyword>
<evidence type="ECO:0000256" key="3">
    <source>
        <dbReference type="ARBA" id="ARBA00022741"/>
    </source>
</evidence>
<dbReference type="PIRSF" id="PIRSF000654">
    <property type="entry name" value="Integrin-linked_kinase"/>
    <property type="match status" value="1"/>
</dbReference>
<accession>X0SJE1</accession>
<comment type="caution">
    <text evidence="7">The sequence shown here is derived from an EMBL/GenBank/DDBJ whole genome shotgun (WGS) entry which is preliminary data.</text>
</comment>
<dbReference type="PROSITE" id="PS50011">
    <property type="entry name" value="PROTEIN_KINASE_DOM"/>
    <property type="match status" value="1"/>
</dbReference>
<dbReference type="AlphaFoldDB" id="X0SJE1"/>
<keyword evidence="5" id="KW-0067">ATP-binding</keyword>
<keyword evidence="4" id="KW-0418">Kinase</keyword>
<feature type="domain" description="Protein kinase" evidence="6">
    <location>
        <begin position="1"/>
        <end position="252"/>
    </location>
</feature>
<dbReference type="GO" id="GO:0005524">
    <property type="term" value="F:ATP binding"/>
    <property type="evidence" value="ECO:0007669"/>
    <property type="project" value="UniProtKB-KW"/>
</dbReference>
<dbReference type="EC" id="2.7.11.1" evidence="1"/>
<feature type="non-terminal residue" evidence="7">
    <location>
        <position position="1"/>
    </location>
</feature>
<name>X0SJE1_9ZZZZ</name>
<evidence type="ECO:0000256" key="5">
    <source>
        <dbReference type="ARBA" id="ARBA00022840"/>
    </source>
</evidence>
<evidence type="ECO:0000313" key="7">
    <source>
        <dbReference type="EMBL" id="GAF81124.1"/>
    </source>
</evidence>
<evidence type="ECO:0000256" key="1">
    <source>
        <dbReference type="ARBA" id="ARBA00012513"/>
    </source>
</evidence>
<evidence type="ECO:0000256" key="4">
    <source>
        <dbReference type="ARBA" id="ARBA00022777"/>
    </source>
</evidence>
<sequence>LAKRTVGRGRGKEYALKVLRPPFADDPLYHEYLENEYRVCSAVKHPNLIRVHEVVLDSKRPHLVMDYVPGQSLRDRLARERPNISAALSWLVEVADGLNYLHDQGYVHRDVKPQNIIIAEGSPVRVIDFALARRQDTTLSQRLMNRLFERRRPGTWSYMSPEQILNKPITGQSDVYGLGVTLYECLTGRLPFTAEDPQDLLRQHLRAAAPSPRMLRPEVPIELDDFVRAMLAKDPLDRPHWMEYLSGKLRALSTACSDID</sequence>
<evidence type="ECO:0000256" key="2">
    <source>
        <dbReference type="ARBA" id="ARBA00022679"/>
    </source>
</evidence>
<dbReference type="PANTHER" id="PTHR43671">
    <property type="entry name" value="SERINE/THREONINE-PROTEIN KINASE NEK"/>
    <property type="match status" value="1"/>
</dbReference>
<proteinExistence type="predicted"/>